<dbReference type="Gene3D" id="3.40.720.10">
    <property type="entry name" value="Alkaline Phosphatase, subunit A"/>
    <property type="match status" value="1"/>
</dbReference>
<evidence type="ECO:0000256" key="5">
    <source>
        <dbReference type="ARBA" id="ARBA00022801"/>
    </source>
</evidence>
<evidence type="ECO:0000256" key="2">
    <source>
        <dbReference type="ARBA" id="ARBA00008779"/>
    </source>
</evidence>
<evidence type="ECO:0000313" key="9">
    <source>
        <dbReference type="Proteomes" id="UP001597375"/>
    </source>
</evidence>
<proteinExistence type="inferred from homology"/>
<accession>A0ABW5D8Z7</accession>
<dbReference type="RefSeq" id="WP_386820895.1">
    <property type="nucleotide sequence ID" value="NZ_JBHUIT010000031.1"/>
</dbReference>
<dbReference type="InterPro" id="IPR035874">
    <property type="entry name" value="IDS"/>
</dbReference>
<evidence type="ECO:0000256" key="4">
    <source>
        <dbReference type="ARBA" id="ARBA00022729"/>
    </source>
</evidence>
<dbReference type="InterPro" id="IPR017850">
    <property type="entry name" value="Alkaline_phosphatase_core_sf"/>
</dbReference>
<comment type="cofactor">
    <cofactor evidence="1">
        <name>Ca(2+)</name>
        <dbReference type="ChEBI" id="CHEBI:29108"/>
    </cofactor>
</comment>
<dbReference type="InterPro" id="IPR000917">
    <property type="entry name" value="Sulfatase_N"/>
</dbReference>
<feature type="domain" description="Sulfatase N-terminal" evidence="7">
    <location>
        <begin position="26"/>
        <end position="372"/>
    </location>
</feature>
<keyword evidence="6" id="KW-0106">Calcium</keyword>
<keyword evidence="4" id="KW-0732">Signal</keyword>
<comment type="caution">
    <text evidence="8">The sequence shown here is derived from an EMBL/GenBank/DDBJ whole genome shotgun (WGS) entry which is preliminary data.</text>
</comment>
<evidence type="ECO:0000259" key="7">
    <source>
        <dbReference type="Pfam" id="PF00884"/>
    </source>
</evidence>
<evidence type="ECO:0000256" key="6">
    <source>
        <dbReference type="ARBA" id="ARBA00022837"/>
    </source>
</evidence>
<evidence type="ECO:0000256" key="1">
    <source>
        <dbReference type="ARBA" id="ARBA00001913"/>
    </source>
</evidence>
<dbReference type="SUPFAM" id="SSF53649">
    <property type="entry name" value="Alkaline phosphatase-like"/>
    <property type="match status" value="1"/>
</dbReference>
<reference evidence="9" key="1">
    <citation type="journal article" date="2019" name="Int. J. Syst. Evol. Microbiol.">
        <title>The Global Catalogue of Microorganisms (GCM) 10K type strain sequencing project: providing services to taxonomists for standard genome sequencing and annotation.</title>
        <authorList>
            <consortium name="The Broad Institute Genomics Platform"/>
            <consortium name="The Broad Institute Genome Sequencing Center for Infectious Disease"/>
            <person name="Wu L."/>
            <person name="Ma J."/>
        </authorList>
    </citation>
    <scope>NUCLEOTIDE SEQUENCE [LARGE SCALE GENOMIC DNA]</scope>
    <source>
        <strain evidence="9">CGMCC 4.7106</strain>
    </source>
</reference>
<dbReference type="CDD" id="cd16030">
    <property type="entry name" value="iduronate-2-sulfatase"/>
    <property type="match status" value="1"/>
</dbReference>
<evidence type="ECO:0000313" key="8">
    <source>
        <dbReference type="EMBL" id="MFD2257578.1"/>
    </source>
</evidence>
<protein>
    <submittedName>
        <fullName evidence="8">Sulfatase</fullName>
    </submittedName>
</protein>
<gene>
    <name evidence="8" type="ORF">ACFSSA_12920</name>
</gene>
<comment type="similarity">
    <text evidence="2">Belongs to the sulfatase family.</text>
</comment>
<dbReference type="EMBL" id="JBHUIT010000031">
    <property type="protein sequence ID" value="MFD2257578.1"/>
    <property type="molecule type" value="Genomic_DNA"/>
</dbReference>
<dbReference type="PANTHER" id="PTHR45953">
    <property type="entry name" value="IDURONATE 2-SULFATASE"/>
    <property type="match status" value="1"/>
</dbReference>
<keyword evidence="3" id="KW-0479">Metal-binding</keyword>
<organism evidence="8 9">
    <name type="scientific">Luteolibacter algae</name>
    <dbReference type="NCBI Taxonomy" id="454151"/>
    <lineage>
        <taxon>Bacteria</taxon>
        <taxon>Pseudomonadati</taxon>
        <taxon>Verrucomicrobiota</taxon>
        <taxon>Verrucomicrobiia</taxon>
        <taxon>Verrucomicrobiales</taxon>
        <taxon>Verrucomicrobiaceae</taxon>
        <taxon>Luteolibacter</taxon>
    </lineage>
</organism>
<dbReference type="Pfam" id="PF00884">
    <property type="entry name" value="Sulfatase"/>
    <property type="match status" value="1"/>
</dbReference>
<sequence>MKLSLICGIAVSTLVPTAAFSEEKTPNVLMIAIDDLNDWVGFLGGHPQAKTPNLDRLAAQGMVFENAQCSGTACNPSRAALMSGIPPYLSGLYSNSQNLRKNPILKDAVMIPRYFSNHGYTSMVRGKIFHNAGDDPQSWDIMSDQKKDKIEIPPDQLTDMSPYKDLNIDNGLDFVQKPRIAWKSTMQPKETTLDYQNALWAAQWLTDSAGQETPKPFFLACGIFRPHLPWTVPAEYYARFDLETTELPKIKEDDFSDIPGGGPSEEYEYAKKHNLLKELTWAYLANIAYADDCVGVILDALEKSPYKDNTIVVLWSDHGWHVGEKLRFKKSTLWEETARMPFIVKAPGLAPGRTERPVNLIDLYPTLIDLAGLPPKDGLAGRSFVPVLKNPETGWNYPSLTSASHGWSLRNERWRYIQNTNGREELYDHSKDPQEWTNLADNPEYMKIKEELKKFIPEERISPKKSTGKKKHD</sequence>
<evidence type="ECO:0000256" key="3">
    <source>
        <dbReference type="ARBA" id="ARBA00022723"/>
    </source>
</evidence>
<dbReference type="Proteomes" id="UP001597375">
    <property type="component" value="Unassembled WGS sequence"/>
</dbReference>
<name>A0ABW5D8Z7_9BACT</name>
<keyword evidence="9" id="KW-1185">Reference proteome</keyword>
<dbReference type="PANTHER" id="PTHR45953:SF1">
    <property type="entry name" value="IDURONATE 2-SULFATASE"/>
    <property type="match status" value="1"/>
</dbReference>
<keyword evidence="5" id="KW-0378">Hydrolase</keyword>